<organism evidence="1 2">
    <name type="scientific">Deinococcus carri</name>
    <dbReference type="NCBI Taxonomy" id="1211323"/>
    <lineage>
        <taxon>Bacteria</taxon>
        <taxon>Thermotogati</taxon>
        <taxon>Deinococcota</taxon>
        <taxon>Deinococci</taxon>
        <taxon>Deinococcales</taxon>
        <taxon>Deinococcaceae</taxon>
        <taxon>Deinococcus</taxon>
    </lineage>
</organism>
<protein>
    <submittedName>
        <fullName evidence="1">Uncharacterized protein</fullName>
    </submittedName>
</protein>
<dbReference type="EMBL" id="BAABRP010000006">
    <property type="protein sequence ID" value="GAA5513171.1"/>
    <property type="molecule type" value="Genomic_DNA"/>
</dbReference>
<dbReference type="RefSeq" id="WP_345464407.1">
    <property type="nucleotide sequence ID" value="NZ_BAABRP010000006.1"/>
</dbReference>
<sequence length="257" mass="29403">MDISREKVVNSLKPAVPQILSEALIDEYISIKRSFRLGHFSPTELAGGRFGEVLVRIFEHLRTGTYTPLGTHLTTTNSVINAFESDGTQEEFFRFFTTKACRILMGVRNKRNVAHLANNIDPNFQDSLLVMELATWIFSEMIRSYSNLSISESSNLIASINYQHIPIIEEIGGFPKILRTDLSYRDKTLLLLYAKYPQWVDDKDLKKWTGYSNATRFRTDFLEPLSRDALTHRQGNQSLLTSKGIAEVERSIELKSF</sequence>
<evidence type="ECO:0000313" key="1">
    <source>
        <dbReference type="EMBL" id="GAA5513171.1"/>
    </source>
</evidence>
<name>A0ABP9W867_9DEIO</name>
<evidence type="ECO:0000313" key="2">
    <source>
        <dbReference type="Proteomes" id="UP001401887"/>
    </source>
</evidence>
<proteinExistence type="predicted"/>
<comment type="caution">
    <text evidence="1">The sequence shown here is derived from an EMBL/GenBank/DDBJ whole genome shotgun (WGS) entry which is preliminary data.</text>
</comment>
<keyword evidence="2" id="KW-1185">Reference proteome</keyword>
<gene>
    <name evidence="1" type="ORF">Dcar01_01897</name>
</gene>
<dbReference type="Proteomes" id="UP001401887">
    <property type="component" value="Unassembled WGS sequence"/>
</dbReference>
<accession>A0ABP9W867</accession>
<reference evidence="1 2" key="1">
    <citation type="submission" date="2024-02" db="EMBL/GenBank/DDBJ databases">
        <title>Deinococcus carri NBRC 110142.</title>
        <authorList>
            <person name="Ichikawa N."/>
            <person name="Katano-Makiyama Y."/>
            <person name="Hidaka K."/>
        </authorList>
    </citation>
    <scope>NUCLEOTIDE SEQUENCE [LARGE SCALE GENOMIC DNA]</scope>
    <source>
        <strain evidence="1 2">NBRC 110142</strain>
    </source>
</reference>